<evidence type="ECO:0000256" key="1">
    <source>
        <dbReference type="SAM" id="MobiDB-lite"/>
    </source>
</evidence>
<gene>
    <name evidence="2" type="ORF">NW755_005263</name>
</gene>
<dbReference type="Proteomes" id="UP001152087">
    <property type="component" value="Unassembled WGS sequence"/>
</dbReference>
<evidence type="ECO:0000313" key="2">
    <source>
        <dbReference type="EMBL" id="KAJ4190121.1"/>
    </source>
</evidence>
<comment type="caution">
    <text evidence="2">The sequence shown here is derived from an EMBL/GenBank/DDBJ whole genome shotgun (WGS) entry which is preliminary data.</text>
</comment>
<sequence>MAPQPSFPPYEVSLVSIKSPNQILTSDPSGTEPSYHSQNPKVLHLTNSGESSFIGLEYLQKLHAAQFGSDKALPEIDASTEVQLRSRFVDTDEAQVTTHRILYAPQYDIIFIRHDWERPIQQCWARLNSEPKSGHKSKKRPSQKKPHKRHQATQRRRRARTLKQCNTV</sequence>
<evidence type="ECO:0000313" key="3">
    <source>
        <dbReference type="Proteomes" id="UP001152087"/>
    </source>
</evidence>
<feature type="compositionally biased region" description="Basic residues" evidence="1">
    <location>
        <begin position="134"/>
        <end position="161"/>
    </location>
</feature>
<keyword evidence="3" id="KW-1185">Reference proteome</keyword>
<reference evidence="2" key="1">
    <citation type="submission" date="2022-09" db="EMBL/GenBank/DDBJ databases">
        <title>Fusarium specimens isolated from Avocado Roots.</title>
        <authorList>
            <person name="Stajich J."/>
            <person name="Roper C."/>
            <person name="Heimlech-Rivalta G."/>
        </authorList>
    </citation>
    <scope>NUCLEOTIDE SEQUENCE</scope>
    <source>
        <strain evidence="2">A02</strain>
    </source>
</reference>
<dbReference type="EMBL" id="JAOQAV010000011">
    <property type="protein sequence ID" value="KAJ4190121.1"/>
    <property type="molecule type" value="Genomic_DNA"/>
</dbReference>
<feature type="region of interest" description="Disordered" evidence="1">
    <location>
        <begin position="127"/>
        <end position="168"/>
    </location>
</feature>
<proteinExistence type="predicted"/>
<organism evidence="2 3">
    <name type="scientific">Fusarium falciforme</name>
    <dbReference type="NCBI Taxonomy" id="195108"/>
    <lineage>
        <taxon>Eukaryota</taxon>
        <taxon>Fungi</taxon>
        <taxon>Dikarya</taxon>
        <taxon>Ascomycota</taxon>
        <taxon>Pezizomycotina</taxon>
        <taxon>Sordariomycetes</taxon>
        <taxon>Hypocreomycetidae</taxon>
        <taxon>Hypocreales</taxon>
        <taxon>Nectriaceae</taxon>
        <taxon>Fusarium</taxon>
        <taxon>Fusarium solani species complex</taxon>
    </lineage>
</organism>
<dbReference type="AlphaFoldDB" id="A0A9W8RB33"/>
<protein>
    <submittedName>
        <fullName evidence="2">Uncharacterized protein</fullName>
    </submittedName>
</protein>
<name>A0A9W8RB33_9HYPO</name>
<accession>A0A9W8RB33</accession>